<organism evidence="3 4">
    <name type="scientific">Chionoecetes opilio</name>
    <name type="common">Atlantic snow crab</name>
    <name type="synonym">Cancer opilio</name>
    <dbReference type="NCBI Taxonomy" id="41210"/>
    <lineage>
        <taxon>Eukaryota</taxon>
        <taxon>Metazoa</taxon>
        <taxon>Ecdysozoa</taxon>
        <taxon>Arthropoda</taxon>
        <taxon>Crustacea</taxon>
        <taxon>Multicrustacea</taxon>
        <taxon>Malacostraca</taxon>
        <taxon>Eumalacostraca</taxon>
        <taxon>Eucarida</taxon>
        <taxon>Decapoda</taxon>
        <taxon>Pleocyemata</taxon>
        <taxon>Brachyura</taxon>
        <taxon>Eubrachyura</taxon>
        <taxon>Majoidea</taxon>
        <taxon>Majidae</taxon>
        <taxon>Chionoecetes</taxon>
    </lineage>
</organism>
<name>A0A8J8WMG1_CHIOP</name>
<evidence type="ECO:0000256" key="2">
    <source>
        <dbReference type="SAM" id="MobiDB-lite"/>
    </source>
</evidence>
<feature type="coiled-coil region" evidence="1">
    <location>
        <begin position="21"/>
        <end position="125"/>
    </location>
</feature>
<dbReference type="EMBL" id="JACEEZ010026277">
    <property type="protein sequence ID" value="KAG0693642.1"/>
    <property type="molecule type" value="Genomic_DNA"/>
</dbReference>
<proteinExistence type="predicted"/>
<feature type="region of interest" description="Disordered" evidence="2">
    <location>
        <begin position="147"/>
        <end position="197"/>
    </location>
</feature>
<evidence type="ECO:0000313" key="3">
    <source>
        <dbReference type="EMBL" id="KAG0693642.1"/>
    </source>
</evidence>
<dbReference type="Proteomes" id="UP000770661">
    <property type="component" value="Unassembled WGS sequence"/>
</dbReference>
<gene>
    <name evidence="3" type="ORF">GWK47_027427</name>
</gene>
<feature type="compositionally biased region" description="Basic and acidic residues" evidence="2">
    <location>
        <begin position="168"/>
        <end position="190"/>
    </location>
</feature>
<dbReference type="OrthoDB" id="5322683at2759"/>
<evidence type="ECO:0000256" key="1">
    <source>
        <dbReference type="SAM" id="Coils"/>
    </source>
</evidence>
<evidence type="ECO:0000313" key="4">
    <source>
        <dbReference type="Proteomes" id="UP000770661"/>
    </source>
</evidence>
<keyword evidence="1" id="KW-0175">Coiled coil</keyword>
<feature type="compositionally biased region" description="Polar residues" evidence="2">
    <location>
        <begin position="147"/>
        <end position="167"/>
    </location>
</feature>
<reference evidence="3" key="1">
    <citation type="submission" date="2020-07" db="EMBL/GenBank/DDBJ databases">
        <title>The High-quality genome of the commercially important snow crab, Chionoecetes opilio.</title>
        <authorList>
            <person name="Jeong J.-H."/>
            <person name="Ryu S."/>
        </authorList>
    </citation>
    <scope>NUCLEOTIDE SEQUENCE</scope>
    <source>
        <strain evidence="3">MADBK_172401_WGS</strain>
        <tissue evidence="3">Digestive gland</tissue>
    </source>
</reference>
<dbReference type="AlphaFoldDB" id="A0A8J8WMG1"/>
<keyword evidence="4" id="KW-1185">Reference proteome</keyword>
<protein>
    <submittedName>
        <fullName evidence="3">Uncharacterized protein</fullName>
    </submittedName>
</protein>
<comment type="caution">
    <text evidence="3">The sequence shown here is derived from an EMBL/GenBank/DDBJ whole genome shotgun (WGS) entry which is preliminary data.</text>
</comment>
<accession>A0A8J8WMG1</accession>
<sequence length="245" mass="28120">MQQQQQRDAASSETLEILAQKQDVEDRLKENIRIKEALKEEITVHKATLSTMKQQVEAETSTVQTMVDTISTLQNNILNLQKQVEGLHETCGKLARDLEAESKLRVETQMQLTQAQRLNKQLQEHYGVGEVMLCQLKVEQDKLQTSMSALSEANHTSTELQTHAVQTHTKERTPLEDRTDSPRDGNEQLAEKTPTNVEQRIKVDEVMRLKAVLGARDEDLSRTRHTMKELQERLRQVCIPYCHII</sequence>